<reference evidence="11" key="1">
    <citation type="submission" date="2022-10" db="EMBL/GenBank/DDBJ databases">
        <authorList>
            <person name="Chen Y."/>
            <person name="Dougan E. K."/>
            <person name="Chan C."/>
            <person name="Rhodes N."/>
            <person name="Thang M."/>
        </authorList>
    </citation>
    <scope>NUCLEOTIDE SEQUENCE</scope>
</reference>
<evidence type="ECO:0000259" key="9">
    <source>
        <dbReference type="PROSITE" id="PS50006"/>
    </source>
</evidence>
<dbReference type="SUPFAM" id="SSF49879">
    <property type="entry name" value="SMAD/FHA domain"/>
    <property type="match status" value="1"/>
</dbReference>
<keyword evidence="3" id="KW-0813">Transport</keyword>
<dbReference type="InterPro" id="IPR011701">
    <property type="entry name" value="MFS"/>
</dbReference>
<feature type="transmembrane region" description="Helical" evidence="8">
    <location>
        <begin position="913"/>
        <end position="931"/>
    </location>
</feature>
<dbReference type="SMART" id="SM00240">
    <property type="entry name" value="FHA"/>
    <property type="match status" value="1"/>
</dbReference>
<comment type="subcellular location">
    <subcellularLocation>
        <location evidence="1">Membrane</location>
        <topology evidence="1">Multi-pass membrane protein</topology>
    </subcellularLocation>
</comment>
<feature type="domain" description="Major facilitator superfamily (MFS) profile" evidence="10">
    <location>
        <begin position="852"/>
        <end position="1235"/>
    </location>
</feature>
<feature type="compositionally biased region" description="Low complexity" evidence="7">
    <location>
        <begin position="436"/>
        <end position="445"/>
    </location>
</feature>
<dbReference type="SUPFAM" id="SSF103473">
    <property type="entry name" value="MFS general substrate transporter"/>
    <property type="match status" value="1"/>
</dbReference>
<dbReference type="EMBL" id="CAMXCT030000855">
    <property type="protein sequence ID" value="CAL4771333.1"/>
    <property type="molecule type" value="Genomic_DNA"/>
</dbReference>
<evidence type="ECO:0000313" key="11">
    <source>
        <dbReference type="EMBL" id="CAI3984021.1"/>
    </source>
</evidence>
<feature type="transmembrane region" description="Helical" evidence="8">
    <location>
        <begin position="851"/>
        <end position="877"/>
    </location>
</feature>
<dbReference type="Pfam" id="PF00498">
    <property type="entry name" value="FHA"/>
    <property type="match status" value="1"/>
</dbReference>
<feature type="domain" description="FHA" evidence="9">
    <location>
        <begin position="626"/>
        <end position="680"/>
    </location>
</feature>
<protein>
    <submittedName>
        <fullName evidence="12">Tetracycline resistance protein, class B</fullName>
    </submittedName>
</protein>
<feature type="transmembrane region" description="Helical" evidence="8">
    <location>
        <begin position="889"/>
        <end position="907"/>
    </location>
</feature>
<reference evidence="12 13" key="2">
    <citation type="submission" date="2024-05" db="EMBL/GenBank/DDBJ databases">
        <authorList>
            <person name="Chen Y."/>
            <person name="Shah S."/>
            <person name="Dougan E. K."/>
            <person name="Thang M."/>
            <person name="Chan C."/>
        </authorList>
    </citation>
    <scope>NUCLEOTIDE SEQUENCE [LARGE SCALE GENOMIC DNA]</scope>
</reference>
<evidence type="ECO:0000256" key="1">
    <source>
        <dbReference type="ARBA" id="ARBA00004141"/>
    </source>
</evidence>
<dbReference type="PROSITE" id="PS50006">
    <property type="entry name" value="FHA_DOMAIN"/>
    <property type="match status" value="1"/>
</dbReference>
<dbReference type="PROSITE" id="PS50850">
    <property type="entry name" value="MFS"/>
    <property type="match status" value="1"/>
</dbReference>
<dbReference type="CDD" id="cd17325">
    <property type="entry name" value="MFS_MdtG_SLC18_like"/>
    <property type="match status" value="1"/>
</dbReference>
<feature type="compositionally biased region" description="Polar residues" evidence="7">
    <location>
        <begin position="561"/>
        <end position="576"/>
    </location>
</feature>
<feature type="transmembrane region" description="Helical" evidence="8">
    <location>
        <begin position="1059"/>
        <end position="1082"/>
    </location>
</feature>
<dbReference type="Pfam" id="PF07690">
    <property type="entry name" value="MFS_1"/>
    <property type="match status" value="2"/>
</dbReference>
<evidence type="ECO:0000256" key="7">
    <source>
        <dbReference type="SAM" id="MobiDB-lite"/>
    </source>
</evidence>
<dbReference type="Proteomes" id="UP001152797">
    <property type="component" value="Unassembled WGS sequence"/>
</dbReference>
<evidence type="ECO:0000313" key="12">
    <source>
        <dbReference type="EMBL" id="CAL4771333.1"/>
    </source>
</evidence>
<dbReference type="EMBL" id="CAMXCT020000855">
    <property type="protein sequence ID" value="CAL1137396.1"/>
    <property type="molecule type" value="Genomic_DNA"/>
</dbReference>
<keyword evidence="13" id="KW-1185">Reference proteome</keyword>
<dbReference type="InterPro" id="IPR020846">
    <property type="entry name" value="MFS_dom"/>
</dbReference>
<feature type="transmembrane region" description="Helical" evidence="8">
    <location>
        <begin position="1135"/>
        <end position="1155"/>
    </location>
</feature>
<dbReference type="Gene3D" id="1.20.1250.20">
    <property type="entry name" value="MFS general substrate transporter like domains"/>
    <property type="match status" value="1"/>
</dbReference>
<dbReference type="PROSITE" id="PS00216">
    <property type="entry name" value="SUGAR_TRANSPORT_1"/>
    <property type="match status" value="1"/>
</dbReference>
<dbReference type="PANTHER" id="PTHR23506">
    <property type="entry name" value="GH10249P"/>
    <property type="match status" value="1"/>
</dbReference>
<sequence length="1338" mass="145370">MLERNEQVKDAQISDSFLKDFVLRYKIDEAAAVALHSLPLGQQQEVTGQITGATNPSAVLLSRIKRLKQGLPPLNKAAVAAVAAVSPEATAATGLAGLAGVPAVATPPPPPDDTRGAVEAFLERHCINADACQSIWELSPEQQRLVMSSDLVPTTGDAFDALMDRISEILQGAKHSQYEADHQRHQKVSDFLARYEISAEVALALRSLPLERQVEITAPDLTGAKNPSAVLMSRIQRKGHGKGDGVTSARGEVNGFLQAFQFDDDAKRSFLELRPEQQNLIMRDDGVGDYRRCRNPSAYLMSRIRAVKEGGLPPPAVSSEGHWWEPPSKSDVVETFLRRHNIDDGGREALHQLPAELQLRVLAHDHEIGQGGRNPSQHLVSLVGMAWARTLGPPVVLGTLGPPMPPSMPPPMAPIGAAVTPQQGELPQASLALEAPGEAAKAAKPWEAEGEEAPAKKRKLEKLEEDEQLNNSFNDHLPLAVEGFLRLNGIDAKSCRAMRRLSPAAQQKLIGMDIRHRRNPSAFLWTQIQKLRDNHDDNEEEVNRPERYRPPPVERQKPPALQNTLQNKVQKPQTSYPSRFSRPPSPPSPPKRREKGPKGDVAFFLIRHGKGSYVPPSVEVCGGAPLTCGRARHHNDIVVLAQHVSKRHLEFHVQRGSAGEPILMVRDLSSNGTWVRGEKIQPGRLTRVVPGDIISLLPPNGEDVPAFQVMENADSVKAERMDEAMDYAPLAKPVAPPVDAPADGEVSEWIRSIGGGGKLSKRLIEEIEDSYDHLRQISENYRQNINEFLDVHAVEDADEQEVLWVAVSALCSWNEKSPFLVTPRAMDKALVKDIEYESKFNPETGLSVPQAAIWMVFITIFMDTLAATISTPALPYYARSFHVNNAAVGYLYASWSFTSAFCAPVLGQLADKFGRRSVLLASLLGAGLANLGQACAGTYYQLLGWRAFSGIWAAVGNSAQVYLSDVCSPLVLPDFMSKLSAVPSLAMTFGPGLGGGLSKFGLEIPVLVDGLLSLLAAGLCFIYLPESPVWLQSRGHPAATASDPKAPSKVASIPAGVRVLAISGFFSGINFGVVVSMTAIFLDAKLQFDSLHVGFTFVLSALATLATSIWITGFVQKSVGLKCCAVLGSLLNGLLSIAMAVIPGAWPTIIVMCLARVGMTLRAATNGTILANFTDPSNRGTIFAQQQFATNMGRLVGPVVAGHLAVRDPVLLPILFGSSCGLISGLILLAVPMPEGPKEVKQKRLHGFTDLGGAESVLELEYGTAQDCEELGKFMGDLLSQRRYRWISRKKAIYCMLDKLLPELSADVGDHLEDLQRLMKHVELIQKDFEGVQNRDVC</sequence>
<dbReference type="InterPro" id="IPR036259">
    <property type="entry name" value="MFS_trans_sf"/>
</dbReference>
<dbReference type="Gene3D" id="2.60.200.20">
    <property type="match status" value="1"/>
</dbReference>
<evidence type="ECO:0000256" key="2">
    <source>
        <dbReference type="ARBA" id="ARBA00006829"/>
    </source>
</evidence>
<evidence type="ECO:0000313" key="13">
    <source>
        <dbReference type="Proteomes" id="UP001152797"/>
    </source>
</evidence>
<keyword evidence="6 8" id="KW-0472">Membrane</keyword>
<dbReference type="InterPro" id="IPR001958">
    <property type="entry name" value="Tet-R_TetA/multi-R_MdtG-like"/>
</dbReference>
<keyword evidence="4 8" id="KW-0812">Transmembrane</keyword>
<feature type="region of interest" description="Disordered" evidence="7">
    <location>
        <begin position="436"/>
        <end position="456"/>
    </location>
</feature>
<evidence type="ECO:0000256" key="8">
    <source>
        <dbReference type="SAM" id="Phobius"/>
    </source>
</evidence>
<organism evidence="11">
    <name type="scientific">Cladocopium goreaui</name>
    <dbReference type="NCBI Taxonomy" id="2562237"/>
    <lineage>
        <taxon>Eukaryota</taxon>
        <taxon>Sar</taxon>
        <taxon>Alveolata</taxon>
        <taxon>Dinophyceae</taxon>
        <taxon>Suessiales</taxon>
        <taxon>Symbiodiniaceae</taxon>
        <taxon>Cladocopium</taxon>
    </lineage>
</organism>
<proteinExistence type="inferred from homology"/>
<feature type="transmembrane region" description="Helical" evidence="8">
    <location>
        <begin position="1094"/>
        <end position="1115"/>
    </location>
</feature>
<accession>A0A9P1FQ29</accession>
<name>A0A9P1FQ29_9DINO</name>
<dbReference type="OrthoDB" id="419616at2759"/>
<evidence type="ECO:0000256" key="5">
    <source>
        <dbReference type="ARBA" id="ARBA00022989"/>
    </source>
</evidence>
<evidence type="ECO:0000256" key="6">
    <source>
        <dbReference type="ARBA" id="ARBA00023136"/>
    </source>
</evidence>
<dbReference type="InterPro" id="IPR050930">
    <property type="entry name" value="MFS_Vesicular_Transporter"/>
</dbReference>
<evidence type="ECO:0000256" key="3">
    <source>
        <dbReference type="ARBA" id="ARBA00022448"/>
    </source>
</evidence>
<gene>
    <name evidence="11" type="ORF">C1SCF055_LOCUS11578</name>
</gene>
<dbReference type="PANTHER" id="PTHR23506:SF23">
    <property type="entry name" value="GH10249P"/>
    <property type="match status" value="1"/>
</dbReference>
<dbReference type="PRINTS" id="PR01035">
    <property type="entry name" value="TCRTETA"/>
</dbReference>
<comment type="similarity">
    <text evidence="2">Belongs to the major facilitator superfamily. Vesicular transporter family.</text>
</comment>
<comment type="caution">
    <text evidence="11">The sequence shown here is derived from an EMBL/GenBank/DDBJ whole genome shotgun (WGS) entry which is preliminary data.</text>
</comment>
<feature type="region of interest" description="Disordered" evidence="7">
    <location>
        <begin position="534"/>
        <end position="597"/>
    </location>
</feature>
<dbReference type="InterPro" id="IPR005829">
    <property type="entry name" value="Sugar_transporter_CS"/>
</dbReference>
<evidence type="ECO:0000259" key="10">
    <source>
        <dbReference type="PROSITE" id="PS50850"/>
    </source>
</evidence>
<dbReference type="GO" id="GO:0016020">
    <property type="term" value="C:membrane"/>
    <property type="evidence" value="ECO:0007669"/>
    <property type="project" value="UniProtKB-SubCell"/>
</dbReference>
<dbReference type="EMBL" id="CAMXCT010000855">
    <property type="protein sequence ID" value="CAI3984021.1"/>
    <property type="molecule type" value="Genomic_DNA"/>
</dbReference>
<evidence type="ECO:0000256" key="4">
    <source>
        <dbReference type="ARBA" id="ARBA00022692"/>
    </source>
</evidence>
<dbReference type="InterPro" id="IPR008984">
    <property type="entry name" value="SMAD_FHA_dom_sf"/>
</dbReference>
<keyword evidence="5 8" id="KW-1133">Transmembrane helix</keyword>
<dbReference type="GO" id="GO:0022857">
    <property type="term" value="F:transmembrane transporter activity"/>
    <property type="evidence" value="ECO:0007669"/>
    <property type="project" value="InterPro"/>
</dbReference>
<dbReference type="InterPro" id="IPR000253">
    <property type="entry name" value="FHA_dom"/>
</dbReference>
<feature type="transmembrane region" description="Helical" evidence="8">
    <location>
        <begin position="1210"/>
        <end position="1231"/>
    </location>
</feature>
<feature type="compositionally biased region" description="Basic and acidic residues" evidence="7">
    <location>
        <begin position="534"/>
        <end position="557"/>
    </location>
</feature>